<dbReference type="GO" id="GO:0015934">
    <property type="term" value="C:large ribosomal subunit"/>
    <property type="evidence" value="ECO:0007669"/>
    <property type="project" value="InterPro"/>
</dbReference>
<dbReference type="Gene3D" id="4.10.950.10">
    <property type="entry name" value="Ribosomal protein L2, domain 3"/>
    <property type="match status" value="1"/>
</dbReference>
<dbReference type="SUPFAM" id="SSF50249">
    <property type="entry name" value="Nucleic acid-binding proteins"/>
    <property type="match status" value="1"/>
</dbReference>
<evidence type="ECO:0000313" key="12">
    <source>
        <dbReference type="EMBL" id="KJL20608.1"/>
    </source>
</evidence>
<feature type="compositionally biased region" description="Basic and acidic residues" evidence="8">
    <location>
        <begin position="255"/>
        <end position="268"/>
    </location>
</feature>
<dbReference type="EMBL" id="CP031422">
    <property type="protein sequence ID" value="AZS41649.1"/>
    <property type="molecule type" value="Genomic_DNA"/>
</dbReference>
<feature type="region of interest" description="Disordered" evidence="8">
    <location>
        <begin position="225"/>
        <end position="279"/>
    </location>
</feature>
<dbReference type="NCBIfam" id="TIGR01171">
    <property type="entry name" value="rplB_bact"/>
    <property type="match status" value="1"/>
</dbReference>
<evidence type="ECO:0000256" key="6">
    <source>
        <dbReference type="ARBA" id="ARBA00035242"/>
    </source>
</evidence>
<dbReference type="GO" id="GO:0019843">
    <property type="term" value="F:rRNA binding"/>
    <property type="evidence" value="ECO:0007669"/>
    <property type="project" value="UniProtKB-UniRule"/>
</dbReference>
<dbReference type="Proteomes" id="UP000033725">
    <property type="component" value="Unassembled WGS sequence"/>
</dbReference>
<feature type="region of interest" description="Disordered" evidence="8">
    <location>
        <begin position="33"/>
        <end position="53"/>
    </location>
</feature>
<evidence type="ECO:0000313" key="13">
    <source>
        <dbReference type="Proteomes" id="UP000033725"/>
    </source>
</evidence>
<dbReference type="InterPro" id="IPR002171">
    <property type="entry name" value="Ribosomal_uL2"/>
</dbReference>
<evidence type="ECO:0000313" key="14">
    <source>
        <dbReference type="Proteomes" id="UP000274841"/>
    </source>
</evidence>
<dbReference type="Proteomes" id="UP000274841">
    <property type="component" value="Chromosome"/>
</dbReference>
<dbReference type="Pfam" id="PF03947">
    <property type="entry name" value="Ribosomal_L2_C"/>
    <property type="match status" value="1"/>
</dbReference>
<evidence type="ECO:0000256" key="8">
    <source>
        <dbReference type="SAM" id="MobiDB-lite"/>
    </source>
</evidence>
<dbReference type="EMBL" id="JYIV01000028">
    <property type="protein sequence ID" value="KJL20608.1"/>
    <property type="molecule type" value="Genomic_DNA"/>
</dbReference>
<evidence type="ECO:0000313" key="11">
    <source>
        <dbReference type="EMBL" id="AZS41649.1"/>
    </source>
</evidence>
<keyword evidence="5 7" id="KW-0687">Ribonucleoprotein</keyword>
<gene>
    <name evidence="7 12" type="primary">rplB</name>
    <name evidence="11" type="ORF">CVS54_03008</name>
    <name evidence="12" type="ORF">RN51_02827</name>
</gene>
<keyword evidence="3 7" id="KW-0694">RNA-binding</keyword>
<dbReference type="InterPro" id="IPR022666">
    <property type="entry name" value="Ribosomal_uL2_RNA-bd_dom"/>
</dbReference>
<dbReference type="InterPro" id="IPR014722">
    <property type="entry name" value="Rib_uL2_dom2"/>
</dbReference>
<reference evidence="12 13" key="1">
    <citation type="submission" date="2015-02" db="EMBL/GenBank/DDBJ databases">
        <title>Draft genome sequences of ten Microbacterium spp. with emphasis on heavy metal contaminated environments.</title>
        <authorList>
            <person name="Corretto E."/>
        </authorList>
    </citation>
    <scope>NUCLEOTIDE SEQUENCE [LARGE SCALE GENOMIC DNA]</scope>
    <source>
        <strain evidence="12 13">BEL163</strain>
    </source>
</reference>
<keyword evidence="2 7" id="KW-0699">rRNA-binding</keyword>
<dbReference type="PATRIC" id="fig|82380.10.peg.2840"/>
<feature type="compositionally biased region" description="Basic residues" evidence="8">
    <location>
        <begin position="269"/>
        <end position="279"/>
    </location>
</feature>
<dbReference type="KEGG" id="moy:CVS54_03008"/>
<dbReference type="InterPro" id="IPR022669">
    <property type="entry name" value="Ribosomal_uL2_C"/>
</dbReference>
<evidence type="ECO:0000259" key="9">
    <source>
        <dbReference type="SMART" id="SM01382"/>
    </source>
</evidence>
<feature type="domain" description="Large ribosomal subunit protein uL2 C-terminal" evidence="9">
    <location>
        <begin position="125"/>
        <end position="253"/>
    </location>
</feature>
<dbReference type="GeneID" id="77475761"/>
<sequence>MAIRKYKPTTPGRRGSSVADFAEITRSTPEKSLLRPLSKTGGRNNQGRITTRHIGGGHKRQYRVIDFRRNDKDGVNAKVAHIEYDPNRTARIALLHYFDGEKRYILAPAKLKQGDIVESGAGADIKPGNNLPLKNIPTGTVIHAIELRPGGGAKMARSAGASVRLVAKDGPYAQLRLPSGEIRNVDARCRATIGEVGNAEQSNINWGKAGRMRWKGVRPTVRGVAMNPVDHPHGGGEGKTSGGRHPVSPWGQAEGRTRHANKESDKYIVRRRNAGKKRK</sequence>
<evidence type="ECO:0000256" key="4">
    <source>
        <dbReference type="ARBA" id="ARBA00022980"/>
    </source>
</evidence>
<evidence type="ECO:0000256" key="7">
    <source>
        <dbReference type="HAMAP-Rule" id="MF_01320"/>
    </source>
</evidence>
<dbReference type="InterPro" id="IPR014726">
    <property type="entry name" value="Ribosomal_uL2_dom3"/>
</dbReference>
<reference evidence="11 14" key="2">
    <citation type="submission" date="2018-08" db="EMBL/GenBank/DDBJ databases">
        <title>Microbacterium oxydans strain HG3.</title>
        <authorList>
            <person name="ORTET P."/>
        </authorList>
    </citation>
    <scope>NUCLEOTIDE SEQUENCE [LARGE SCALE GENOMIC DNA]</scope>
    <source>
        <strain evidence="11 14">HG3</strain>
    </source>
</reference>
<dbReference type="SUPFAM" id="SSF50104">
    <property type="entry name" value="Translation proteins SH3-like domain"/>
    <property type="match status" value="1"/>
</dbReference>
<dbReference type="GO" id="GO:0003735">
    <property type="term" value="F:structural constituent of ribosome"/>
    <property type="evidence" value="ECO:0007669"/>
    <property type="project" value="InterPro"/>
</dbReference>
<dbReference type="PANTHER" id="PTHR13691:SF5">
    <property type="entry name" value="LARGE RIBOSOMAL SUBUNIT PROTEIN UL2M"/>
    <property type="match status" value="1"/>
</dbReference>
<name>A0A0F0KIA9_9MICO</name>
<dbReference type="FunFam" id="2.30.30.30:FF:000001">
    <property type="entry name" value="50S ribosomal protein L2"/>
    <property type="match status" value="1"/>
</dbReference>
<dbReference type="FunFam" id="2.40.50.140:FF:000003">
    <property type="entry name" value="50S ribosomal protein L2"/>
    <property type="match status" value="1"/>
</dbReference>
<evidence type="ECO:0000259" key="10">
    <source>
        <dbReference type="SMART" id="SM01383"/>
    </source>
</evidence>
<dbReference type="InterPro" id="IPR005880">
    <property type="entry name" value="Ribosomal_uL2_bac/org-type"/>
</dbReference>
<dbReference type="GO" id="GO:0016740">
    <property type="term" value="F:transferase activity"/>
    <property type="evidence" value="ECO:0007669"/>
    <property type="project" value="InterPro"/>
</dbReference>
<dbReference type="HAMAP" id="MF_01320_B">
    <property type="entry name" value="Ribosomal_uL2_B"/>
    <property type="match status" value="1"/>
</dbReference>
<protein>
    <recommendedName>
        <fullName evidence="6 7">Large ribosomal subunit protein uL2</fullName>
    </recommendedName>
</protein>
<evidence type="ECO:0000256" key="1">
    <source>
        <dbReference type="ARBA" id="ARBA00005636"/>
    </source>
</evidence>
<evidence type="ECO:0000256" key="5">
    <source>
        <dbReference type="ARBA" id="ARBA00023274"/>
    </source>
</evidence>
<comment type="function">
    <text evidence="7">One of the primary rRNA binding proteins. Required for association of the 30S and 50S subunits to form the 70S ribosome, for tRNA binding and peptide bond formation. It has been suggested to have peptidyltransferase activity; this is somewhat controversial. Makes several contacts with the 16S rRNA in the 70S ribosome.</text>
</comment>
<dbReference type="InterPro" id="IPR022671">
    <property type="entry name" value="Ribosomal_uL2_CS"/>
</dbReference>
<dbReference type="SMART" id="SM01382">
    <property type="entry name" value="Ribosomal_L2_C"/>
    <property type="match status" value="1"/>
</dbReference>
<dbReference type="PIRSF" id="PIRSF002158">
    <property type="entry name" value="Ribosomal_L2"/>
    <property type="match status" value="1"/>
</dbReference>
<dbReference type="STRING" id="82380.RS83_01350"/>
<dbReference type="GeneID" id="87016799"/>
<proteinExistence type="inferred from homology"/>
<dbReference type="Gene3D" id="2.40.50.140">
    <property type="entry name" value="Nucleic acid-binding proteins"/>
    <property type="match status" value="1"/>
</dbReference>
<dbReference type="PROSITE" id="PS00467">
    <property type="entry name" value="RIBOSOMAL_L2"/>
    <property type="match status" value="1"/>
</dbReference>
<dbReference type="InterPro" id="IPR008991">
    <property type="entry name" value="Translation_prot_SH3-like_sf"/>
</dbReference>
<dbReference type="SMART" id="SM01383">
    <property type="entry name" value="Ribosomal_L2"/>
    <property type="match status" value="1"/>
</dbReference>
<dbReference type="Gene3D" id="2.30.30.30">
    <property type="match status" value="1"/>
</dbReference>
<organism evidence="12 13">
    <name type="scientific">Microbacterium oxydans</name>
    <dbReference type="NCBI Taxonomy" id="82380"/>
    <lineage>
        <taxon>Bacteria</taxon>
        <taxon>Bacillati</taxon>
        <taxon>Actinomycetota</taxon>
        <taxon>Actinomycetes</taxon>
        <taxon>Micrococcales</taxon>
        <taxon>Microbacteriaceae</taxon>
        <taxon>Microbacterium</taxon>
    </lineage>
</organism>
<feature type="domain" description="Large ribosomal subunit protein uL2 RNA-binding" evidence="10">
    <location>
        <begin position="42"/>
        <end position="119"/>
    </location>
</feature>
<dbReference type="RefSeq" id="WP_017201590.1">
    <property type="nucleotide sequence ID" value="NZ_BAAAKO010000002.1"/>
</dbReference>
<dbReference type="PANTHER" id="PTHR13691">
    <property type="entry name" value="RIBOSOMAL PROTEIN L2"/>
    <property type="match status" value="1"/>
</dbReference>
<keyword evidence="4 7" id="KW-0689">Ribosomal protein</keyword>
<dbReference type="GO" id="GO:0002181">
    <property type="term" value="P:cytoplasmic translation"/>
    <property type="evidence" value="ECO:0007669"/>
    <property type="project" value="TreeGrafter"/>
</dbReference>
<dbReference type="FunFam" id="4.10.950.10:FF:000001">
    <property type="entry name" value="50S ribosomal protein L2"/>
    <property type="match status" value="1"/>
</dbReference>
<comment type="subunit">
    <text evidence="7">Part of the 50S ribosomal subunit. Forms a bridge to the 30S subunit in the 70S ribosome.</text>
</comment>
<dbReference type="AlphaFoldDB" id="A0A0F0KIA9"/>
<evidence type="ECO:0000256" key="3">
    <source>
        <dbReference type="ARBA" id="ARBA00022884"/>
    </source>
</evidence>
<accession>A0A0F0KIA9</accession>
<dbReference type="Pfam" id="PF00181">
    <property type="entry name" value="Ribosomal_L2_N"/>
    <property type="match status" value="1"/>
</dbReference>
<comment type="similarity">
    <text evidence="1 7">Belongs to the universal ribosomal protein uL2 family.</text>
</comment>
<dbReference type="InterPro" id="IPR012340">
    <property type="entry name" value="NA-bd_OB-fold"/>
</dbReference>
<dbReference type="OrthoDB" id="9778722at2"/>
<evidence type="ECO:0000256" key="2">
    <source>
        <dbReference type="ARBA" id="ARBA00022730"/>
    </source>
</evidence>